<organism evidence="1 2">
    <name type="scientific">Dallia pectoralis</name>
    <name type="common">Alaska blackfish</name>
    <dbReference type="NCBI Taxonomy" id="75939"/>
    <lineage>
        <taxon>Eukaryota</taxon>
        <taxon>Metazoa</taxon>
        <taxon>Chordata</taxon>
        <taxon>Craniata</taxon>
        <taxon>Vertebrata</taxon>
        <taxon>Euteleostomi</taxon>
        <taxon>Actinopterygii</taxon>
        <taxon>Neopterygii</taxon>
        <taxon>Teleostei</taxon>
        <taxon>Protacanthopterygii</taxon>
        <taxon>Esociformes</taxon>
        <taxon>Umbridae</taxon>
        <taxon>Dallia</taxon>
    </lineage>
</organism>
<sequence length="138" mass="15328">MQSLMLTPEQRRSYRELVAALDRSFGKDKHRELALSALGRRERMPGQPLRALANDVERLTRRAYGHTPPLVQDELARDRFVLALSPPELTWNGETFQEMARVAGGVDKLGIFVVSVPPKLNGRETTVGLCRGGSTGSE</sequence>
<dbReference type="EMBL" id="CM055760">
    <property type="protein sequence ID" value="KAJ7986797.1"/>
    <property type="molecule type" value="Genomic_DNA"/>
</dbReference>
<reference evidence="1" key="1">
    <citation type="submission" date="2021-05" db="EMBL/GenBank/DDBJ databases">
        <authorList>
            <person name="Pan Q."/>
            <person name="Jouanno E."/>
            <person name="Zahm M."/>
            <person name="Klopp C."/>
            <person name="Cabau C."/>
            <person name="Louis A."/>
            <person name="Berthelot C."/>
            <person name="Parey E."/>
            <person name="Roest Crollius H."/>
            <person name="Montfort J."/>
            <person name="Robinson-Rechavi M."/>
            <person name="Bouchez O."/>
            <person name="Lampietro C."/>
            <person name="Lopez Roques C."/>
            <person name="Donnadieu C."/>
            <person name="Postlethwait J."/>
            <person name="Bobe J."/>
            <person name="Dillon D."/>
            <person name="Chandos A."/>
            <person name="von Hippel F."/>
            <person name="Guiguen Y."/>
        </authorList>
    </citation>
    <scope>NUCLEOTIDE SEQUENCE</scope>
    <source>
        <strain evidence="1">YG-Jan2019</strain>
    </source>
</reference>
<evidence type="ECO:0000313" key="1">
    <source>
        <dbReference type="EMBL" id="KAJ7986797.1"/>
    </source>
</evidence>
<name>A0ACC2F626_DALPE</name>
<protein>
    <submittedName>
        <fullName evidence="1">Uncharacterized protein</fullName>
    </submittedName>
</protein>
<proteinExistence type="predicted"/>
<gene>
    <name evidence="1" type="ORF">DPEC_G00332110</name>
</gene>
<keyword evidence="2" id="KW-1185">Reference proteome</keyword>
<evidence type="ECO:0000313" key="2">
    <source>
        <dbReference type="Proteomes" id="UP001157502"/>
    </source>
</evidence>
<accession>A0ACC2F626</accession>
<dbReference type="Proteomes" id="UP001157502">
    <property type="component" value="Chromosome 33"/>
</dbReference>
<comment type="caution">
    <text evidence="1">The sequence shown here is derived from an EMBL/GenBank/DDBJ whole genome shotgun (WGS) entry which is preliminary data.</text>
</comment>